<keyword evidence="2" id="KW-0597">Phosphoprotein</keyword>
<proteinExistence type="inferred from homology"/>
<evidence type="ECO:0000256" key="1">
    <source>
        <dbReference type="ARBA" id="ARBA00007381"/>
    </source>
</evidence>
<keyword evidence="3" id="KW-0547">Nucleotide-binding</keyword>
<reference evidence="7 8" key="1">
    <citation type="submission" date="2020-08" db="EMBL/GenBank/DDBJ databases">
        <title>Genome Sequencing of Nocardia wallacei strain FMUON74 and assembly.</title>
        <authorList>
            <person name="Toyokawa M."/>
            <person name="Uesaka K."/>
        </authorList>
    </citation>
    <scope>NUCLEOTIDE SEQUENCE [LARGE SCALE GENOMIC DNA]</scope>
    <source>
        <strain evidence="7 8">FMUON74</strain>
    </source>
</reference>
<evidence type="ECO:0000256" key="6">
    <source>
        <dbReference type="ARBA" id="ARBA00023186"/>
    </source>
</evidence>
<dbReference type="CDD" id="cd24029">
    <property type="entry name" value="ASKHA_NBD_HSP70_DnaK_HscA_HscC"/>
    <property type="match status" value="1"/>
</dbReference>
<dbReference type="PRINTS" id="PR00301">
    <property type="entry name" value="HEATSHOCK70"/>
</dbReference>
<keyword evidence="4" id="KW-0067">ATP-binding</keyword>
<keyword evidence="8" id="KW-1185">Reference proteome</keyword>
<evidence type="ECO:0008006" key="9">
    <source>
        <dbReference type="Google" id="ProtNLM"/>
    </source>
</evidence>
<dbReference type="Pfam" id="PF00012">
    <property type="entry name" value="HSP70"/>
    <property type="match status" value="2"/>
</dbReference>
<dbReference type="SUPFAM" id="SSF53067">
    <property type="entry name" value="Actin-like ATPase domain"/>
    <property type="match status" value="2"/>
</dbReference>
<dbReference type="EMBL" id="AP023396">
    <property type="protein sequence ID" value="BCK55981.1"/>
    <property type="molecule type" value="Genomic_DNA"/>
</dbReference>
<dbReference type="InterPro" id="IPR043129">
    <property type="entry name" value="ATPase_NBD"/>
</dbReference>
<evidence type="ECO:0000256" key="3">
    <source>
        <dbReference type="ARBA" id="ARBA00022741"/>
    </source>
</evidence>
<organism evidence="7 8">
    <name type="scientific">Nocardia wallacei</name>
    <dbReference type="NCBI Taxonomy" id="480035"/>
    <lineage>
        <taxon>Bacteria</taxon>
        <taxon>Bacillati</taxon>
        <taxon>Actinomycetota</taxon>
        <taxon>Actinomycetes</taxon>
        <taxon>Mycobacteriales</taxon>
        <taxon>Nocardiaceae</taxon>
        <taxon>Nocardia</taxon>
    </lineage>
</organism>
<dbReference type="KEGG" id="nwl:NWFMUON74_37530"/>
<dbReference type="PANTHER" id="PTHR19375">
    <property type="entry name" value="HEAT SHOCK PROTEIN 70KDA"/>
    <property type="match status" value="1"/>
</dbReference>
<protein>
    <recommendedName>
        <fullName evidence="9">Chaperone protein DnaK</fullName>
    </recommendedName>
</protein>
<dbReference type="Gene3D" id="3.30.420.40">
    <property type="match status" value="2"/>
</dbReference>
<dbReference type="SUPFAM" id="SSF100920">
    <property type="entry name" value="Heat shock protein 70kD (HSP70), peptide-binding domain"/>
    <property type="match status" value="1"/>
</dbReference>
<name>A0A7G1KMC3_9NOCA</name>
<evidence type="ECO:0000256" key="5">
    <source>
        <dbReference type="ARBA" id="ARBA00023016"/>
    </source>
</evidence>
<accession>A0A7G1KMC3</accession>
<dbReference type="InterPro" id="IPR018181">
    <property type="entry name" value="Heat_shock_70_CS"/>
</dbReference>
<dbReference type="InterPro" id="IPR013126">
    <property type="entry name" value="Hsp_70_fam"/>
</dbReference>
<sequence>MSEPAPNSDTIDVGIDLGTTNSAVAVAADGDAAVVKNNENVEITPSAVWIPRRDLVYVGDRARKRAESDPRNTASEFKQMMGYDGAAWHFTKAGISLTPQQLSAEILKTLRQNVARARGEAPDVAVITVPAAFALNQRNATLHAAELAGLGRDCPLIQEPTAAAFAYALHEGTGRGYWLVFDFGGGTFDAAVVDRGDDELRVLTHAGDRSLGGKDIDWALVEHVLAPAVARQFGFDDFDRGNRRFSGVFGSLKALAEQAKIDLSQHDSTDLLAELNVDGRLDGREEMLELTVRREELDALAEPFYTRAINLARTAISEAALTAGRIDRVLLVGGTTLAPGLRERLADPRHGLGIALDFSADPTTVVARGAALFAATVRRPRRAAHTARANGFALELTHEPSVTTTTAVVAGRVRGTAAGGWPDYSVTLSNPESAVPFRSARIPLNGNGAFSTMVDLDAHRTSRFRVELTDAAGTPCALEPDTFTLTHRAGPELGGVRLADSLGVQRADEGFTVLLRKGATLPATVHKQFKTSDALRRADLDSVLRIPIAEGERSRGERNRRVGMLEIRSADIHVDLPAGSDVDVTFEVDTSGMVTAVADLPGADIQTEAVIDLTALAPPTHRDLAAQLREAEQRLSLLPDHSRMPARAARVRGRIDEEDTVASAREKVDAAAADPAAAVAAEDRLRDLHAALDDITDALAVPELVRDLESTLAEISTLVDQTGDAEDRRSCAELRARADEAVRAHDPVALRRQLDRATELHIDLLRRRPEFPLLVFHALQSQLQATPAAGPLLREGGRAADRGDMRALISVNHRLRALLPADIRTSSIGIVE</sequence>
<keyword evidence="6" id="KW-0143">Chaperone</keyword>
<comment type="similarity">
    <text evidence="1">Belongs to the heat shock protein 70 family.</text>
</comment>
<dbReference type="GeneID" id="80348269"/>
<evidence type="ECO:0000313" key="8">
    <source>
        <dbReference type="Proteomes" id="UP000516173"/>
    </source>
</evidence>
<dbReference type="InterPro" id="IPR029047">
    <property type="entry name" value="HSP70_peptide-bd_sf"/>
</dbReference>
<dbReference type="AlphaFoldDB" id="A0A7G1KMC3"/>
<dbReference type="Gene3D" id="3.90.640.10">
    <property type="entry name" value="Actin, Chain A, domain 4"/>
    <property type="match status" value="1"/>
</dbReference>
<dbReference type="GO" id="GO:0140662">
    <property type="term" value="F:ATP-dependent protein folding chaperone"/>
    <property type="evidence" value="ECO:0007669"/>
    <property type="project" value="InterPro"/>
</dbReference>
<evidence type="ECO:0000313" key="7">
    <source>
        <dbReference type="EMBL" id="BCK55981.1"/>
    </source>
</evidence>
<dbReference type="Proteomes" id="UP000516173">
    <property type="component" value="Chromosome"/>
</dbReference>
<dbReference type="GO" id="GO:0005524">
    <property type="term" value="F:ATP binding"/>
    <property type="evidence" value="ECO:0007669"/>
    <property type="project" value="UniProtKB-KW"/>
</dbReference>
<evidence type="ECO:0000256" key="2">
    <source>
        <dbReference type="ARBA" id="ARBA00022553"/>
    </source>
</evidence>
<dbReference type="RefSeq" id="WP_197986867.1">
    <property type="nucleotide sequence ID" value="NZ_AP023396.1"/>
</dbReference>
<dbReference type="PROSITE" id="PS00297">
    <property type="entry name" value="HSP70_1"/>
    <property type="match status" value="1"/>
</dbReference>
<dbReference type="Gene3D" id="2.60.34.10">
    <property type="entry name" value="Substrate Binding Domain Of DNAk, Chain A, domain 1"/>
    <property type="match status" value="1"/>
</dbReference>
<keyword evidence="5" id="KW-0346">Stress response</keyword>
<evidence type="ECO:0000256" key="4">
    <source>
        <dbReference type="ARBA" id="ARBA00022840"/>
    </source>
</evidence>
<gene>
    <name evidence="7" type="ORF">NWFMUON74_37530</name>
</gene>